<feature type="region of interest" description="Disordered" evidence="1">
    <location>
        <begin position="78"/>
        <end position="103"/>
    </location>
</feature>
<evidence type="ECO:0000256" key="1">
    <source>
        <dbReference type="SAM" id="MobiDB-lite"/>
    </source>
</evidence>
<dbReference type="EMBL" id="MG592455">
    <property type="protein sequence ID" value="AUR85722.1"/>
    <property type="molecule type" value="Genomic_DNA"/>
</dbReference>
<proteinExistence type="predicted"/>
<feature type="compositionally biased region" description="Basic residues" evidence="1">
    <location>
        <begin position="87"/>
        <end position="100"/>
    </location>
</feature>
<dbReference type="Proteomes" id="UP000273035">
    <property type="component" value="Segment"/>
</dbReference>
<protein>
    <submittedName>
        <fullName evidence="2">Coil containing protein</fullName>
    </submittedName>
</protein>
<accession>A0A2I7QWE8</accession>
<evidence type="ECO:0000313" key="3">
    <source>
        <dbReference type="Proteomes" id="UP000273035"/>
    </source>
</evidence>
<organism evidence="2 3">
    <name type="scientific">Vibrio phage 1.080.O._10N.286.48.A4</name>
    <dbReference type="NCBI Taxonomy" id="1881315"/>
    <lineage>
        <taxon>Viruses</taxon>
        <taxon>Varidnaviria</taxon>
        <taxon>Abadenavirae</taxon>
        <taxon>Produgelaviricota</taxon>
        <taxon>Belvinaviricetes</taxon>
        <taxon>Vinavirales</taxon>
        <taxon>Autolykiviridae</taxon>
        <taxon>Paulavirus</taxon>
        <taxon>Paulavirus viph1080o</taxon>
    </lineage>
</organism>
<reference evidence="2 3" key="1">
    <citation type="submission" date="2017-11" db="EMBL/GenBank/DDBJ databases">
        <title>A major lineage of nontailed dsDNA viruses as unrecognized killers of marine bacteria.</title>
        <authorList>
            <person name="Kauffman K.M."/>
            <person name="Hussain F.A."/>
            <person name="Yang J."/>
            <person name="Arevalo P."/>
            <person name="Brown J.M."/>
            <person name="Chang W.K."/>
            <person name="VanInsberghe D."/>
            <person name="Elsherbini J."/>
            <person name="Cutler M.B."/>
            <person name="Kelly L."/>
            <person name="Polz M.F."/>
        </authorList>
    </citation>
    <scope>NUCLEOTIDE SEQUENCE [LARGE SCALE GENOMIC DNA]</scope>
</reference>
<gene>
    <name evidence="2" type="ORF">NVP1080O_06</name>
</gene>
<name>A0A2I7QWE8_9VIRU</name>
<keyword evidence="3" id="KW-1185">Reference proteome</keyword>
<evidence type="ECO:0000313" key="2">
    <source>
        <dbReference type="EMBL" id="AUR85722.1"/>
    </source>
</evidence>
<sequence length="235" mass="25995">MKTGDNQALTDLVDAVADSTIEDTTTLTENDDSVKFERIAEITDDAESTEIPRDLTFDENGEIRTDVDGNEFDIDKHVVDDNGHPKLTGKGKLRKKRGRKAGSISTTTAAQKAQKIAVSEKEKYRAVGAGAANALISLGIMLGGEDFTPVINQHVDEKQNLESAFTDWAETQDVEDIPPNLGLAIVLGAYLLPRLTMPKQVSKLKLAKEWLKMKFFKKPKIVKYTFDPNKESKED</sequence>